<dbReference type="PANTHER" id="PTHR30518">
    <property type="entry name" value="ENDOLYTIC MUREIN TRANSGLYCOSYLASE"/>
    <property type="match status" value="1"/>
</dbReference>
<dbReference type="InterPro" id="IPR003770">
    <property type="entry name" value="MLTG-like"/>
</dbReference>
<evidence type="ECO:0000313" key="8">
    <source>
        <dbReference type="EMBL" id="QUH31014.1"/>
    </source>
</evidence>
<dbReference type="HAMAP" id="MF_02065">
    <property type="entry name" value="MltG"/>
    <property type="match status" value="1"/>
</dbReference>
<comment type="similarity">
    <text evidence="7">Belongs to the transglycosylase MltG family.</text>
</comment>
<feature type="site" description="Important for catalytic activity" evidence="7">
    <location>
        <position position="239"/>
    </location>
</feature>
<evidence type="ECO:0000256" key="5">
    <source>
        <dbReference type="ARBA" id="ARBA00023239"/>
    </source>
</evidence>
<accession>A0A8J8SDS4</accession>
<evidence type="ECO:0000313" key="9">
    <source>
        <dbReference type="Proteomes" id="UP000677305"/>
    </source>
</evidence>
<dbReference type="GO" id="GO:0008932">
    <property type="term" value="F:lytic endotransglycosylase activity"/>
    <property type="evidence" value="ECO:0007669"/>
    <property type="project" value="UniProtKB-UniRule"/>
</dbReference>
<protein>
    <recommendedName>
        <fullName evidence="7">Endolytic murein transglycosylase</fullName>
        <ecNumber evidence="7">4.2.2.29</ecNumber>
    </recommendedName>
    <alternativeName>
        <fullName evidence="7">Peptidoglycan lytic transglycosylase</fullName>
    </alternativeName>
    <alternativeName>
        <fullName evidence="7">Peptidoglycan polymerization terminase</fullName>
    </alternativeName>
</protein>
<comment type="catalytic activity">
    <reaction evidence="7">
        <text>a peptidoglycan chain = a peptidoglycan chain with N-acetyl-1,6-anhydromuramyl-[peptide] at the reducing end + a peptidoglycan chain with N-acetylglucosamine at the non-reducing end.</text>
        <dbReference type="EC" id="4.2.2.29"/>
    </reaction>
</comment>
<evidence type="ECO:0000256" key="4">
    <source>
        <dbReference type="ARBA" id="ARBA00023136"/>
    </source>
</evidence>
<dbReference type="GO" id="GO:0071555">
    <property type="term" value="P:cell wall organization"/>
    <property type="evidence" value="ECO:0007669"/>
    <property type="project" value="UniProtKB-KW"/>
</dbReference>
<evidence type="ECO:0000256" key="7">
    <source>
        <dbReference type="HAMAP-Rule" id="MF_02065"/>
    </source>
</evidence>
<dbReference type="RefSeq" id="WP_212691105.1">
    <property type="nucleotide sequence ID" value="NZ_CP058561.1"/>
</dbReference>
<dbReference type="EC" id="4.2.2.29" evidence="7"/>
<keyword evidence="9" id="KW-1185">Reference proteome</keyword>
<dbReference type="AlphaFoldDB" id="A0A8J8SDS4"/>
<dbReference type="NCBIfam" id="TIGR00247">
    <property type="entry name" value="endolytic transglycosylase MltG"/>
    <property type="match status" value="1"/>
</dbReference>
<dbReference type="CDD" id="cd08010">
    <property type="entry name" value="MltG_like"/>
    <property type="match status" value="1"/>
</dbReference>
<reference evidence="8 9" key="1">
    <citation type="submission" date="2020-07" db="EMBL/GenBank/DDBJ databases">
        <title>Vallitalea guaymasensis genome.</title>
        <authorList>
            <person name="Postec A."/>
        </authorList>
    </citation>
    <scope>NUCLEOTIDE SEQUENCE [LARGE SCALE GENOMIC DNA]</scope>
    <source>
        <strain evidence="8 9">Ra1766G1</strain>
    </source>
</reference>
<evidence type="ECO:0000256" key="2">
    <source>
        <dbReference type="ARBA" id="ARBA00022692"/>
    </source>
</evidence>
<name>A0A8J8SDS4_9FIRM</name>
<feature type="transmembrane region" description="Helical" evidence="7">
    <location>
        <begin position="7"/>
        <end position="30"/>
    </location>
</feature>
<dbReference type="KEGG" id="vgu:HYG85_19655"/>
<dbReference type="GO" id="GO:0005886">
    <property type="term" value="C:plasma membrane"/>
    <property type="evidence" value="ECO:0007669"/>
    <property type="project" value="UniProtKB-SubCell"/>
</dbReference>
<dbReference type="Proteomes" id="UP000677305">
    <property type="component" value="Chromosome"/>
</dbReference>
<organism evidence="8 9">
    <name type="scientific">Vallitalea guaymasensis</name>
    <dbReference type="NCBI Taxonomy" id="1185412"/>
    <lineage>
        <taxon>Bacteria</taxon>
        <taxon>Bacillati</taxon>
        <taxon>Bacillota</taxon>
        <taxon>Clostridia</taxon>
        <taxon>Lachnospirales</taxon>
        <taxon>Vallitaleaceae</taxon>
        <taxon>Vallitalea</taxon>
    </lineage>
</organism>
<sequence>MKKKKGLLIGLHALSKVVILIVAVLIIFFAGRKVYDYSYKLMAKTPAEDIVVKTVDIKVPKGTSSKEIAKILHDNGLIKNTYYFLFYSKLSGKENKFQYGDYTLNTGMTDEEIANILTTQGAKKETIKFTIPEGYTVAQIAKKLAKENICKESEFLDAVNNVSYDYKFIEEVPDRNLKLQGYLFPSTYEIYTDATAKDIVSIMLKQFDKVFKDEYYDRAKALGYEIDEIITIASIIEREVRVDTERELVSGVIYNRLKKPMKLQMCSTVMYALDKPRERLLYSDLEIESPYNTYMNPGLPVGPISNPGQRSIEAALFPTESDYLYFSLKNAETGEHEFNKSLDAHNKVKGKLQKEF</sequence>
<dbReference type="EMBL" id="CP058561">
    <property type="protein sequence ID" value="QUH31014.1"/>
    <property type="molecule type" value="Genomic_DNA"/>
</dbReference>
<gene>
    <name evidence="7 8" type="primary">mltG</name>
    <name evidence="8" type="ORF">HYG85_19655</name>
</gene>
<dbReference type="PANTHER" id="PTHR30518:SF2">
    <property type="entry name" value="ENDOLYTIC MUREIN TRANSGLYCOSYLASE"/>
    <property type="match status" value="1"/>
</dbReference>
<keyword evidence="6 7" id="KW-0961">Cell wall biogenesis/degradation</keyword>
<proteinExistence type="inferred from homology"/>
<evidence type="ECO:0000256" key="6">
    <source>
        <dbReference type="ARBA" id="ARBA00023316"/>
    </source>
</evidence>
<dbReference type="GO" id="GO:0009252">
    <property type="term" value="P:peptidoglycan biosynthetic process"/>
    <property type="evidence" value="ECO:0007669"/>
    <property type="project" value="UniProtKB-UniRule"/>
</dbReference>
<dbReference type="Gene3D" id="3.30.1490.480">
    <property type="entry name" value="Endolytic murein transglycosylase"/>
    <property type="match status" value="2"/>
</dbReference>
<comment type="function">
    <text evidence="7">Functions as a peptidoglycan terminase that cleaves nascent peptidoglycan strands endolytically to terminate their elongation.</text>
</comment>
<keyword evidence="4 7" id="KW-0472">Membrane</keyword>
<keyword evidence="5 7" id="KW-0456">Lyase</keyword>
<evidence type="ECO:0000256" key="3">
    <source>
        <dbReference type="ARBA" id="ARBA00022989"/>
    </source>
</evidence>
<dbReference type="Pfam" id="PF02618">
    <property type="entry name" value="YceG"/>
    <property type="match status" value="1"/>
</dbReference>
<keyword evidence="2 7" id="KW-0812">Transmembrane</keyword>
<keyword evidence="1 7" id="KW-1003">Cell membrane</keyword>
<keyword evidence="3 7" id="KW-1133">Transmembrane helix</keyword>
<evidence type="ECO:0000256" key="1">
    <source>
        <dbReference type="ARBA" id="ARBA00022475"/>
    </source>
</evidence>
<comment type="subcellular location">
    <subcellularLocation>
        <location evidence="7">Cell membrane</location>
        <topology evidence="7">Single-pass membrane protein</topology>
    </subcellularLocation>
</comment>